<protein>
    <recommendedName>
        <fullName evidence="1">Integrase p58-like C-terminal domain-containing protein</fullName>
    </recommendedName>
</protein>
<organism evidence="2 3">
    <name type="scientific">Pleurodeles waltl</name>
    <name type="common">Iberian ribbed newt</name>
    <dbReference type="NCBI Taxonomy" id="8319"/>
    <lineage>
        <taxon>Eukaryota</taxon>
        <taxon>Metazoa</taxon>
        <taxon>Chordata</taxon>
        <taxon>Craniata</taxon>
        <taxon>Vertebrata</taxon>
        <taxon>Euteleostomi</taxon>
        <taxon>Amphibia</taxon>
        <taxon>Batrachia</taxon>
        <taxon>Caudata</taxon>
        <taxon>Salamandroidea</taxon>
        <taxon>Salamandridae</taxon>
        <taxon>Pleurodelinae</taxon>
        <taxon>Pleurodeles</taxon>
    </lineage>
</organism>
<dbReference type="EMBL" id="JANPWB010000010">
    <property type="protein sequence ID" value="KAJ1133517.1"/>
    <property type="molecule type" value="Genomic_DNA"/>
</dbReference>
<gene>
    <name evidence="2" type="ORF">NDU88_000001</name>
</gene>
<name>A0AAV7Q2J1_PLEWA</name>
<evidence type="ECO:0000313" key="3">
    <source>
        <dbReference type="Proteomes" id="UP001066276"/>
    </source>
</evidence>
<comment type="caution">
    <text evidence="2">The sequence shown here is derived from an EMBL/GenBank/DDBJ whole genome shotgun (WGS) entry which is preliminary data.</text>
</comment>
<dbReference type="InterPro" id="IPR054465">
    <property type="entry name" value="Integrase_p58-like_C"/>
</dbReference>
<keyword evidence="3" id="KW-1185">Reference proteome</keyword>
<accession>A0AAV7Q2J1</accession>
<evidence type="ECO:0000313" key="2">
    <source>
        <dbReference type="EMBL" id="KAJ1133517.1"/>
    </source>
</evidence>
<evidence type="ECO:0000259" key="1">
    <source>
        <dbReference type="Pfam" id="PF22938"/>
    </source>
</evidence>
<reference evidence="2" key="1">
    <citation type="journal article" date="2022" name="bioRxiv">
        <title>Sequencing and chromosome-scale assembly of the giantPleurodeles waltlgenome.</title>
        <authorList>
            <person name="Brown T."/>
            <person name="Elewa A."/>
            <person name="Iarovenko S."/>
            <person name="Subramanian E."/>
            <person name="Araus A.J."/>
            <person name="Petzold A."/>
            <person name="Susuki M."/>
            <person name="Suzuki K.-i.T."/>
            <person name="Hayashi T."/>
            <person name="Toyoda A."/>
            <person name="Oliveira C."/>
            <person name="Osipova E."/>
            <person name="Leigh N.D."/>
            <person name="Simon A."/>
            <person name="Yun M.H."/>
        </authorList>
    </citation>
    <scope>NUCLEOTIDE SEQUENCE</scope>
    <source>
        <strain evidence="2">20211129_DDA</strain>
        <tissue evidence="2">Liver</tissue>
    </source>
</reference>
<sequence>MGKTDKEAKDLLTYSKELRKNLQLVWEKTVTSLREAQEKQKKGYNTRSVLRTLNVGDKALVLLPSSENKLLAQWQGPYEVVEQINPTTYKLSLPHKHGREQIYHINLLKKWQEPVSVQTVQHITTDTKEDIL</sequence>
<feature type="domain" description="Integrase p58-like C-terminal" evidence="1">
    <location>
        <begin position="76"/>
        <end position="110"/>
    </location>
</feature>
<dbReference type="AlphaFoldDB" id="A0AAV7Q2J1"/>
<dbReference type="Proteomes" id="UP001066276">
    <property type="component" value="Chromosome 6"/>
</dbReference>
<dbReference type="Pfam" id="PF22938">
    <property type="entry name" value="Integrase_p58_C"/>
    <property type="match status" value="1"/>
</dbReference>
<proteinExistence type="predicted"/>